<name>A0A1J5PMK2_9ZZZZ</name>
<organism evidence="1">
    <name type="scientific">mine drainage metagenome</name>
    <dbReference type="NCBI Taxonomy" id="410659"/>
    <lineage>
        <taxon>unclassified sequences</taxon>
        <taxon>metagenomes</taxon>
        <taxon>ecological metagenomes</taxon>
    </lineage>
</organism>
<sequence>MNAAKERPHKETKVSHLDLFFPVTKKVGTIGNYRLDTCGLHLVRTLRGCRIENPK</sequence>
<protein>
    <submittedName>
        <fullName evidence="1">Uncharacterized protein</fullName>
    </submittedName>
</protein>
<dbReference type="AlphaFoldDB" id="A0A1J5PMK2"/>
<reference evidence="1" key="1">
    <citation type="submission" date="2016-10" db="EMBL/GenBank/DDBJ databases">
        <title>Sequence of Gallionella enrichment culture.</title>
        <authorList>
            <person name="Poehlein A."/>
            <person name="Muehling M."/>
            <person name="Daniel R."/>
        </authorList>
    </citation>
    <scope>NUCLEOTIDE SEQUENCE</scope>
</reference>
<comment type="caution">
    <text evidence="1">The sequence shown here is derived from an EMBL/GenBank/DDBJ whole genome shotgun (WGS) entry which is preliminary data.</text>
</comment>
<accession>A0A1J5PMK2</accession>
<gene>
    <name evidence="1" type="ORF">GALL_463580</name>
</gene>
<evidence type="ECO:0000313" key="1">
    <source>
        <dbReference type="EMBL" id="OIQ72024.1"/>
    </source>
</evidence>
<proteinExistence type="predicted"/>
<dbReference type="EMBL" id="MLJW01003455">
    <property type="protein sequence ID" value="OIQ72024.1"/>
    <property type="molecule type" value="Genomic_DNA"/>
</dbReference>